<protein>
    <submittedName>
        <fullName evidence="2">Uncharacterized protein</fullName>
    </submittedName>
</protein>
<dbReference type="Proteomes" id="UP000037267">
    <property type="component" value="Unassembled WGS sequence"/>
</dbReference>
<proteinExistence type="predicted"/>
<feature type="transmembrane region" description="Helical" evidence="1">
    <location>
        <begin position="57"/>
        <end position="75"/>
    </location>
</feature>
<evidence type="ECO:0000313" key="3">
    <source>
        <dbReference type="Proteomes" id="UP000037267"/>
    </source>
</evidence>
<keyword evidence="1" id="KW-0812">Transmembrane</keyword>
<reference evidence="3" key="1">
    <citation type="submission" date="2015-07" db="EMBL/GenBank/DDBJ databases">
        <title>Draft genome sequence of the purine-degrading Gottschalkia purinilyticum DSM 1384 (formerly Clostridium purinilyticum).</title>
        <authorList>
            <person name="Poehlein A."/>
            <person name="Schiel-Bengelsdorf B."/>
            <person name="Bengelsdorf F.R."/>
            <person name="Daniel R."/>
            <person name="Duerre P."/>
        </authorList>
    </citation>
    <scope>NUCLEOTIDE SEQUENCE [LARGE SCALE GENOMIC DNA]</scope>
    <source>
        <strain evidence="3">DSM 1384</strain>
    </source>
</reference>
<dbReference type="EMBL" id="LGSS01000011">
    <property type="protein sequence ID" value="KNF07886.1"/>
    <property type="molecule type" value="Genomic_DNA"/>
</dbReference>
<keyword evidence="3" id="KW-1185">Reference proteome</keyword>
<keyword evidence="1" id="KW-0472">Membrane</keyword>
<dbReference type="STRING" id="1503.CLPU_11c00550"/>
<organism evidence="2 3">
    <name type="scientific">Gottschalkia purinilytica</name>
    <name type="common">Clostridium purinilyticum</name>
    <dbReference type="NCBI Taxonomy" id="1503"/>
    <lineage>
        <taxon>Bacteria</taxon>
        <taxon>Bacillati</taxon>
        <taxon>Bacillota</taxon>
        <taxon>Tissierellia</taxon>
        <taxon>Tissierellales</taxon>
        <taxon>Gottschalkiaceae</taxon>
        <taxon>Gottschalkia</taxon>
    </lineage>
</organism>
<name>A0A0L0W8V4_GOTPU</name>
<sequence length="97" mass="11083">MTNLATIIIAFVIAAVVLIVHNSLSKHKNWLLGGIIPLLSIIFSVGVFYFLKLTPSSKNIFPFFIFVTLQLSTWVEGRRKYKKEQEAELKKMKSKDL</sequence>
<comment type="caution">
    <text evidence="2">The sequence shown here is derived from an EMBL/GenBank/DDBJ whole genome shotgun (WGS) entry which is preliminary data.</text>
</comment>
<gene>
    <name evidence="2" type="ORF">CLPU_11c00550</name>
</gene>
<evidence type="ECO:0000313" key="2">
    <source>
        <dbReference type="EMBL" id="KNF07886.1"/>
    </source>
</evidence>
<dbReference type="OrthoDB" id="2413078at2"/>
<feature type="transmembrane region" description="Helical" evidence="1">
    <location>
        <begin position="6"/>
        <end position="24"/>
    </location>
</feature>
<accession>A0A0L0W8V4</accession>
<keyword evidence="1" id="KW-1133">Transmembrane helix</keyword>
<feature type="transmembrane region" description="Helical" evidence="1">
    <location>
        <begin position="31"/>
        <end position="51"/>
    </location>
</feature>
<dbReference type="RefSeq" id="WP_050355797.1">
    <property type="nucleotide sequence ID" value="NZ_LGSS01000011.1"/>
</dbReference>
<evidence type="ECO:0000256" key="1">
    <source>
        <dbReference type="SAM" id="Phobius"/>
    </source>
</evidence>
<dbReference type="AlphaFoldDB" id="A0A0L0W8V4"/>